<dbReference type="InterPro" id="IPR015421">
    <property type="entry name" value="PyrdxlP-dep_Trfase_major"/>
</dbReference>
<dbReference type="GO" id="GO:0006520">
    <property type="term" value="P:amino acid metabolic process"/>
    <property type="evidence" value="ECO:0007669"/>
    <property type="project" value="InterPro"/>
</dbReference>
<dbReference type="PANTHER" id="PTHR48097">
    <property type="entry name" value="L-THREONINE ALDOLASE-RELATED"/>
    <property type="match status" value="1"/>
</dbReference>
<dbReference type="InterPro" id="IPR001597">
    <property type="entry name" value="ArAA_b-elim_lyase/Thr_aldolase"/>
</dbReference>
<evidence type="ECO:0000256" key="4">
    <source>
        <dbReference type="ARBA" id="ARBA00022898"/>
    </source>
</evidence>
<keyword evidence="6" id="KW-0456">Lyase</keyword>
<dbReference type="AlphaFoldDB" id="A0AAX2J270"/>
<gene>
    <name evidence="6" type="primary">ltaE</name>
    <name evidence="6" type="ORF">NCTC10529_00445</name>
</gene>
<comment type="similarity">
    <text evidence="2">Belongs to the threonine aldolase family.</text>
</comment>
<organism evidence="6 7">
    <name type="scientific">Kingella kingae</name>
    <dbReference type="NCBI Taxonomy" id="504"/>
    <lineage>
        <taxon>Bacteria</taxon>
        <taxon>Pseudomonadati</taxon>
        <taxon>Pseudomonadota</taxon>
        <taxon>Betaproteobacteria</taxon>
        <taxon>Neisseriales</taxon>
        <taxon>Neisseriaceae</taxon>
        <taxon>Kingella</taxon>
    </lineage>
</organism>
<keyword evidence="4" id="KW-0663">Pyridoxal phosphate</keyword>
<dbReference type="Gene3D" id="3.40.640.10">
    <property type="entry name" value="Type I PLP-dependent aspartate aminotransferase-like (Major domain)"/>
    <property type="match status" value="1"/>
</dbReference>
<dbReference type="Pfam" id="PF01212">
    <property type="entry name" value="Beta_elim_lyase"/>
    <property type="match status" value="1"/>
</dbReference>
<name>A0AAX2J270_KINKI</name>
<sequence length="348" mass="37971">MQQLHNVQSHSFASNNYSGVLPEIMVVIQTVNGGHVGAYGNDPYTEKLQQILKQQFGEQEQGFPVFNGSGANVLALQALLPRWGAVVCAQTAHINVDESVAPQWVGGFKLWTIATPDGKLSPELIAQETHGFGFEHRAQPLAVSMTQSTELGTLYTPDELRAICDFCHKNGMAVHLDGARLANAAAALGVSLREITTDVGVDIVSFVGTKNGLLLGECVVILNPERVSDGMKYLRKMNVQLASKMRFISAQLVALLENDLWLKSASNTNKMAQKLSDSLQNMDGVELVYPTQANAVFAKLPNGVADKVRELTYFYDWDEQGTVRFVCSFDTTEQHVDELVAATWAAIG</sequence>
<feature type="domain" description="Aromatic amino acid beta-eliminating lyase/threonine aldolase" evidence="5">
    <location>
        <begin position="12"/>
        <end position="297"/>
    </location>
</feature>
<dbReference type="PANTHER" id="PTHR48097:SF5">
    <property type="entry name" value="LOW SPECIFICITY L-THREONINE ALDOLASE"/>
    <property type="match status" value="1"/>
</dbReference>
<dbReference type="EMBL" id="LS483426">
    <property type="protein sequence ID" value="SQH24281.1"/>
    <property type="molecule type" value="Genomic_DNA"/>
</dbReference>
<dbReference type="RefSeq" id="WP_003788135.1">
    <property type="nucleotide sequence ID" value="NZ_CP091518.1"/>
</dbReference>
<dbReference type="EC" id="4.1.2.48" evidence="6"/>
<evidence type="ECO:0000313" key="7">
    <source>
        <dbReference type="Proteomes" id="UP000248598"/>
    </source>
</evidence>
<dbReference type="GO" id="GO:0016829">
    <property type="term" value="F:lyase activity"/>
    <property type="evidence" value="ECO:0007669"/>
    <property type="project" value="UniProtKB-KW"/>
</dbReference>
<protein>
    <submittedName>
        <fullName evidence="6">Low specificity L-threonine aldolase</fullName>
        <ecNumber evidence="6">4.1.2.48</ecNumber>
    </submittedName>
</protein>
<comment type="subunit">
    <text evidence="3">Homotetramer.</text>
</comment>
<comment type="cofactor">
    <cofactor evidence="1">
        <name>pyridoxal 5'-phosphate</name>
        <dbReference type="ChEBI" id="CHEBI:597326"/>
    </cofactor>
</comment>
<evidence type="ECO:0000259" key="5">
    <source>
        <dbReference type="Pfam" id="PF01212"/>
    </source>
</evidence>
<reference evidence="6 7" key="1">
    <citation type="submission" date="2018-06" db="EMBL/GenBank/DDBJ databases">
        <authorList>
            <consortium name="Pathogen Informatics"/>
            <person name="Doyle S."/>
        </authorList>
    </citation>
    <scope>NUCLEOTIDE SEQUENCE [LARGE SCALE GENOMIC DNA]</scope>
    <source>
        <strain evidence="6 7">NCTC10529</strain>
    </source>
</reference>
<evidence type="ECO:0000313" key="6">
    <source>
        <dbReference type="EMBL" id="SQH24281.1"/>
    </source>
</evidence>
<evidence type="ECO:0000256" key="1">
    <source>
        <dbReference type="ARBA" id="ARBA00001933"/>
    </source>
</evidence>
<dbReference type="InterPro" id="IPR015422">
    <property type="entry name" value="PyrdxlP-dep_Trfase_small"/>
</dbReference>
<proteinExistence type="inferred from homology"/>
<dbReference type="CDD" id="cd06502">
    <property type="entry name" value="TA_like"/>
    <property type="match status" value="1"/>
</dbReference>
<dbReference type="Gene3D" id="3.90.1150.10">
    <property type="entry name" value="Aspartate Aminotransferase, domain 1"/>
    <property type="match status" value="1"/>
</dbReference>
<evidence type="ECO:0000256" key="2">
    <source>
        <dbReference type="ARBA" id="ARBA00006966"/>
    </source>
</evidence>
<evidence type="ECO:0000256" key="3">
    <source>
        <dbReference type="ARBA" id="ARBA00011881"/>
    </source>
</evidence>
<accession>A0AAX2J270</accession>
<dbReference type="GeneID" id="93261760"/>
<dbReference type="SUPFAM" id="SSF53383">
    <property type="entry name" value="PLP-dependent transferases"/>
    <property type="match status" value="1"/>
</dbReference>
<dbReference type="InterPro" id="IPR015424">
    <property type="entry name" value="PyrdxlP-dep_Trfase"/>
</dbReference>
<dbReference type="Proteomes" id="UP000248598">
    <property type="component" value="Chromosome 1"/>
</dbReference>